<sequence length="221" mass="24704">MFLAFPDQEQQENLHNLDLDYDEDGLDSTPGQPASFAPPNNSSGNFSVPEHVKALHETLLGDYTLPEHPPSSPPQAEALDSSQELTLKHYAAWYWSNGTVNTYKQHARVLQDATGTTILSLYLARKLAVRITKLSPVKVDICPNSCITYTGDFEGLTSCPHIRDKKVCGEQRYQNVPKDSKQSASHPHAQMMTLPVMASIRAMYSNETSSQQMCHWDKLLQ</sequence>
<evidence type="ECO:0000313" key="2">
    <source>
        <dbReference type="EMBL" id="KZP10963.1"/>
    </source>
</evidence>
<proteinExistence type="predicted"/>
<keyword evidence="3" id="KW-1185">Reference proteome</keyword>
<name>A0A165ZVA6_9AGAM</name>
<accession>A0A165ZVA6</accession>
<gene>
    <name evidence="2" type="ORF">FIBSPDRAFT_757391</name>
</gene>
<organism evidence="2 3">
    <name type="scientific">Athelia psychrophila</name>
    <dbReference type="NCBI Taxonomy" id="1759441"/>
    <lineage>
        <taxon>Eukaryota</taxon>
        <taxon>Fungi</taxon>
        <taxon>Dikarya</taxon>
        <taxon>Basidiomycota</taxon>
        <taxon>Agaricomycotina</taxon>
        <taxon>Agaricomycetes</taxon>
        <taxon>Agaricomycetidae</taxon>
        <taxon>Atheliales</taxon>
        <taxon>Atheliaceae</taxon>
        <taxon>Athelia</taxon>
    </lineage>
</organism>
<dbReference type="STRING" id="436010.A0A165ZVA6"/>
<evidence type="ECO:0000313" key="3">
    <source>
        <dbReference type="Proteomes" id="UP000076532"/>
    </source>
</evidence>
<dbReference type="AlphaFoldDB" id="A0A165ZVA6"/>
<dbReference type="OrthoDB" id="2742740at2759"/>
<dbReference type="Proteomes" id="UP000076532">
    <property type="component" value="Unassembled WGS sequence"/>
</dbReference>
<protein>
    <submittedName>
        <fullName evidence="2">Uncharacterized protein</fullName>
    </submittedName>
</protein>
<feature type="region of interest" description="Disordered" evidence="1">
    <location>
        <begin position="62"/>
        <end position="81"/>
    </location>
</feature>
<feature type="region of interest" description="Disordered" evidence="1">
    <location>
        <begin position="1"/>
        <end position="48"/>
    </location>
</feature>
<dbReference type="EMBL" id="KV417670">
    <property type="protein sequence ID" value="KZP10963.1"/>
    <property type="molecule type" value="Genomic_DNA"/>
</dbReference>
<reference evidence="2 3" key="1">
    <citation type="journal article" date="2016" name="Mol. Biol. Evol.">
        <title>Comparative Genomics of Early-Diverging Mushroom-Forming Fungi Provides Insights into the Origins of Lignocellulose Decay Capabilities.</title>
        <authorList>
            <person name="Nagy L.G."/>
            <person name="Riley R."/>
            <person name="Tritt A."/>
            <person name="Adam C."/>
            <person name="Daum C."/>
            <person name="Floudas D."/>
            <person name="Sun H."/>
            <person name="Yadav J.S."/>
            <person name="Pangilinan J."/>
            <person name="Larsson K.H."/>
            <person name="Matsuura K."/>
            <person name="Barry K."/>
            <person name="Labutti K."/>
            <person name="Kuo R."/>
            <person name="Ohm R.A."/>
            <person name="Bhattacharya S.S."/>
            <person name="Shirouzu T."/>
            <person name="Yoshinaga Y."/>
            <person name="Martin F.M."/>
            <person name="Grigoriev I.V."/>
            <person name="Hibbett D.S."/>
        </authorList>
    </citation>
    <scope>NUCLEOTIDE SEQUENCE [LARGE SCALE GENOMIC DNA]</scope>
    <source>
        <strain evidence="2 3">CBS 109695</strain>
    </source>
</reference>
<evidence type="ECO:0000256" key="1">
    <source>
        <dbReference type="SAM" id="MobiDB-lite"/>
    </source>
</evidence>